<dbReference type="GO" id="GO:0004823">
    <property type="term" value="F:leucine-tRNA ligase activity"/>
    <property type="evidence" value="ECO:0007669"/>
    <property type="project" value="InterPro"/>
</dbReference>
<dbReference type="PANTHER" id="PTHR45794:SF1">
    <property type="entry name" value="LEUCINE--TRNA LIGASE, CYTOPLASMIC"/>
    <property type="match status" value="1"/>
</dbReference>
<proteinExistence type="inferred from homology"/>
<organism evidence="9 10">
    <name type="scientific">Adineta steineri</name>
    <dbReference type="NCBI Taxonomy" id="433720"/>
    <lineage>
        <taxon>Eukaryota</taxon>
        <taxon>Metazoa</taxon>
        <taxon>Spiralia</taxon>
        <taxon>Gnathifera</taxon>
        <taxon>Rotifera</taxon>
        <taxon>Eurotatoria</taxon>
        <taxon>Bdelloidea</taxon>
        <taxon>Adinetida</taxon>
        <taxon>Adinetidae</taxon>
        <taxon>Adineta</taxon>
    </lineage>
</organism>
<keyword evidence="4" id="KW-0067">ATP-binding</keyword>
<dbReference type="AlphaFoldDB" id="A0A813Z0U9"/>
<evidence type="ECO:0000259" key="7">
    <source>
        <dbReference type="Pfam" id="PF08264"/>
    </source>
</evidence>
<name>A0A813Z0U9_9BILA</name>
<sequence length="201" mass="23057">MSTTAAVCIAAIATVTIKINRAITLILSPICPHICDYVYQLLYPNKSIMEAKWPVAGEIDQSLIDSYHNKATIYVAANYPQWQTFIINELKNIYQEKSSFPEAKTLASHFTNLKGIDAKYIKKTMPFVSYCQTLVNEANNNIHILDRHLTFNEYEILNDNQQYIKRELRLDELHIIKTDDAVNINNSEDITPGKPLIQFYV</sequence>
<comment type="similarity">
    <text evidence="1">Belongs to the class-I aminoacyl-tRNA synthetase family.</text>
</comment>
<evidence type="ECO:0000259" key="8">
    <source>
        <dbReference type="Pfam" id="PF24810"/>
    </source>
</evidence>
<protein>
    <submittedName>
        <fullName evidence="9">Uncharacterized protein</fullName>
    </submittedName>
</protein>
<dbReference type="Pfam" id="PF08264">
    <property type="entry name" value="Anticodon_1"/>
    <property type="match status" value="1"/>
</dbReference>
<feature type="domain" description="Leucine--tRNA ligase RagD-binding" evidence="8">
    <location>
        <begin position="75"/>
        <end position="134"/>
    </location>
</feature>
<dbReference type="GO" id="GO:0005524">
    <property type="term" value="F:ATP binding"/>
    <property type="evidence" value="ECO:0007669"/>
    <property type="project" value="UniProtKB-KW"/>
</dbReference>
<dbReference type="Gene3D" id="1.10.730.10">
    <property type="entry name" value="Isoleucyl-tRNA Synthetase, Domain 1"/>
    <property type="match status" value="1"/>
</dbReference>
<evidence type="ECO:0000313" key="9">
    <source>
        <dbReference type="EMBL" id="CAF0891920.1"/>
    </source>
</evidence>
<dbReference type="InterPro" id="IPR009080">
    <property type="entry name" value="tRNAsynth_Ia_anticodon-bd"/>
</dbReference>
<dbReference type="Pfam" id="PF24810">
    <property type="entry name" value="RBD_LARS1"/>
    <property type="match status" value="1"/>
</dbReference>
<dbReference type="EMBL" id="CAJNOG010000072">
    <property type="protein sequence ID" value="CAF0891920.1"/>
    <property type="molecule type" value="Genomic_DNA"/>
</dbReference>
<keyword evidence="6" id="KW-0030">Aminoacyl-tRNA synthetase</keyword>
<keyword evidence="2" id="KW-0436">Ligase</keyword>
<dbReference type="GO" id="GO:0006429">
    <property type="term" value="P:leucyl-tRNA aminoacylation"/>
    <property type="evidence" value="ECO:0007669"/>
    <property type="project" value="InterPro"/>
</dbReference>
<evidence type="ECO:0000256" key="1">
    <source>
        <dbReference type="ARBA" id="ARBA00005594"/>
    </source>
</evidence>
<dbReference type="InterPro" id="IPR004493">
    <property type="entry name" value="Leu-tRNA-synth_Ia_arc/euk"/>
</dbReference>
<evidence type="ECO:0000313" key="10">
    <source>
        <dbReference type="Proteomes" id="UP000663845"/>
    </source>
</evidence>
<evidence type="ECO:0000256" key="5">
    <source>
        <dbReference type="ARBA" id="ARBA00022917"/>
    </source>
</evidence>
<keyword evidence="5" id="KW-0648">Protein biosynthesis</keyword>
<accession>A0A813Z0U9</accession>
<evidence type="ECO:0000256" key="4">
    <source>
        <dbReference type="ARBA" id="ARBA00022840"/>
    </source>
</evidence>
<dbReference type="InterPro" id="IPR055416">
    <property type="entry name" value="RBD_LARS1"/>
</dbReference>
<gene>
    <name evidence="9" type="ORF">JYZ213_LOCUS10070</name>
</gene>
<dbReference type="PANTHER" id="PTHR45794">
    <property type="entry name" value="LEUCYL-TRNA SYNTHETASE"/>
    <property type="match status" value="1"/>
</dbReference>
<evidence type="ECO:0000256" key="6">
    <source>
        <dbReference type="ARBA" id="ARBA00023146"/>
    </source>
</evidence>
<dbReference type="SUPFAM" id="SSF47323">
    <property type="entry name" value="Anticodon-binding domain of a subclass of class I aminoacyl-tRNA synthetases"/>
    <property type="match status" value="1"/>
</dbReference>
<evidence type="ECO:0000256" key="2">
    <source>
        <dbReference type="ARBA" id="ARBA00022598"/>
    </source>
</evidence>
<evidence type="ECO:0000256" key="3">
    <source>
        <dbReference type="ARBA" id="ARBA00022741"/>
    </source>
</evidence>
<keyword evidence="3" id="KW-0547">Nucleotide-binding</keyword>
<feature type="domain" description="Methionyl/Valyl/Leucyl/Isoleucyl-tRNA synthetase anticodon-binding" evidence="7">
    <location>
        <begin position="14"/>
        <end position="58"/>
    </location>
</feature>
<dbReference type="Proteomes" id="UP000663845">
    <property type="component" value="Unassembled WGS sequence"/>
</dbReference>
<dbReference type="InterPro" id="IPR013155">
    <property type="entry name" value="M/V/L/I-tRNA-synth_anticd-bd"/>
</dbReference>
<reference evidence="9" key="1">
    <citation type="submission" date="2021-02" db="EMBL/GenBank/DDBJ databases">
        <authorList>
            <person name="Nowell W R."/>
        </authorList>
    </citation>
    <scope>NUCLEOTIDE SEQUENCE</scope>
</reference>
<comment type="caution">
    <text evidence="9">The sequence shown here is derived from an EMBL/GenBank/DDBJ whole genome shotgun (WGS) entry which is preliminary data.</text>
</comment>